<dbReference type="PRINTS" id="PR00762">
    <property type="entry name" value="CLCHANNEL"/>
</dbReference>
<dbReference type="InterPro" id="IPR046342">
    <property type="entry name" value="CBS_dom_sf"/>
</dbReference>
<evidence type="ECO:0000313" key="17">
    <source>
        <dbReference type="RefSeq" id="XP_021861093.1"/>
    </source>
</evidence>
<evidence type="ECO:0000313" key="16">
    <source>
        <dbReference type="Proteomes" id="UP000813463"/>
    </source>
</evidence>
<keyword evidence="3 14" id="KW-0813">Transport</keyword>
<evidence type="ECO:0000259" key="15">
    <source>
        <dbReference type="PROSITE" id="PS51371"/>
    </source>
</evidence>
<keyword evidence="12 14" id="KW-0868">Chloride</keyword>
<dbReference type="RefSeq" id="XP_021861096.1">
    <property type="nucleotide sequence ID" value="XM_022005404.1"/>
</dbReference>
<feature type="domain" description="CBS" evidence="15">
    <location>
        <begin position="694"/>
        <end position="755"/>
    </location>
</feature>
<evidence type="ECO:0000256" key="10">
    <source>
        <dbReference type="ARBA" id="ARBA00023136"/>
    </source>
</evidence>
<reference evidence="17 18" key="2">
    <citation type="submission" date="2025-04" db="UniProtKB">
        <authorList>
            <consortium name="RefSeq"/>
        </authorList>
    </citation>
    <scope>IDENTIFICATION</scope>
</reference>
<dbReference type="InterPro" id="IPR051280">
    <property type="entry name" value="Cl-channel/antiporter"/>
</dbReference>
<keyword evidence="7 14" id="KW-1133">Transmembrane helix</keyword>
<feature type="transmembrane region" description="Helical" evidence="14">
    <location>
        <begin position="235"/>
        <end position="259"/>
    </location>
</feature>
<dbReference type="PANTHER" id="PTHR11689:SF92">
    <property type="entry name" value="CHLORIDE CHANNEL-LIKE PROTEIN CLC-G-RELATED"/>
    <property type="match status" value="1"/>
</dbReference>
<feature type="transmembrane region" description="Helical" evidence="14">
    <location>
        <begin position="70"/>
        <end position="94"/>
    </location>
</feature>
<feature type="transmembrane region" description="Helical" evidence="14">
    <location>
        <begin position="448"/>
        <end position="477"/>
    </location>
</feature>
<dbReference type="PROSITE" id="PS51371">
    <property type="entry name" value="CBS"/>
    <property type="match status" value="1"/>
</dbReference>
<evidence type="ECO:0000256" key="6">
    <source>
        <dbReference type="ARBA" id="ARBA00022882"/>
    </source>
</evidence>
<dbReference type="CDD" id="cd04591">
    <property type="entry name" value="CBS_pair_voltage-gated_CLC_euk_bac"/>
    <property type="match status" value="1"/>
</dbReference>
<keyword evidence="8 14" id="KW-0406">Ion transport</keyword>
<dbReference type="RefSeq" id="XP_021861093.1">
    <property type="nucleotide sequence ID" value="XM_022005401.1"/>
</dbReference>
<dbReference type="RefSeq" id="XP_021861094.1">
    <property type="nucleotide sequence ID" value="XM_022005402.1"/>
</dbReference>
<keyword evidence="9 13" id="KW-0129">CBS domain</keyword>
<evidence type="ECO:0000313" key="19">
    <source>
        <dbReference type="RefSeq" id="XP_021861095.1"/>
    </source>
</evidence>
<evidence type="ECO:0000256" key="2">
    <source>
        <dbReference type="ARBA" id="ARBA00009476"/>
    </source>
</evidence>
<dbReference type="GeneID" id="110800109"/>
<dbReference type="AlphaFoldDB" id="A0A9R0J5Y6"/>
<dbReference type="OrthoDB" id="428525at2759"/>
<dbReference type="RefSeq" id="XP_021861095.1">
    <property type="nucleotide sequence ID" value="XM_022005403.1"/>
</dbReference>
<comment type="subcellular location">
    <subcellularLocation>
        <location evidence="1 14">Membrane</location>
        <topology evidence="1 14">Multi-pass membrane protein</topology>
    </subcellularLocation>
</comment>
<dbReference type="FunFam" id="1.10.3080.10:FF:000004">
    <property type="entry name" value="Chloride channel ClC3"/>
    <property type="match status" value="1"/>
</dbReference>
<feature type="transmembrane region" description="Helical" evidence="14">
    <location>
        <begin position="362"/>
        <end position="383"/>
    </location>
</feature>
<feature type="transmembrane region" description="Helical" evidence="14">
    <location>
        <begin position="322"/>
        <end position="342"/>
    </location>
</feature>
<evidence type="ECO:0000256" key="14">
    <source>
        <dbReference type="RuleBase" id="RU361221"/>
    </source>
</evidence>
<name>A0A9R0J5Y6_SPIOL</name>
<dbReference type="GO" id="GO:0005247">
    <property type="term" value="F:voltage-gated chloride channel activity"/>
    <property type="evidence" value="ECO:0007669"/>
    <property type="project" value="InterPro"/>
</dbReference>
<dbReference type="SUPFAM" id="SSF81340">
    <property type="entry name" value="Clc chloride channel"/>
    <property type="match status" value="1"/>
</dbReference>
<proteinExistence type="inferred from homology"/>
<evidence type="ECO:0000256" key="13">
    <source>
        <dbReference type="PROSITE-ProRule" id="PRU00703"/>
    </source>
</evidence>
<evidence type="ECO:0000313" key="20">
    <source>
        <dbReference type="RefSeq" id="XP_021861096.1"/>
    </source>
</evidence>
<dbReference type="PANTHER" id="PTHR11689">
    <property type="entry name" value="CHLORIDE CHANNEL PROTEIN CLC FAMILY MEMBER"/>
    <property type="match status" value="1"/>
</dbReference>
<evidence type="ECO:0000256" key="7">
    <source>
        <dbReference type="ARBA" id="ARBA00022989"/>
    </source>
</evidence>
<feature type="transmembrane region" description="Helical" evidence="14">
    <location>
        <begin position="530"/>
        <end position="550"/>
    </location>
</feature>
<feature type="transmembrane region" description="Helical" evidence="14">
    <location>
        <begin position="265"/>
        <end position="284"/>
    </location>
</feature>
<evidence type="ECO:0000313" key="18">
    <source>
        <dbReference type="RefSeq" id="XP_021861094.1"/>
    </source>
</evidence>
<dbReference type="Pfam" id="PF00654">
    <property type="entry name" value="Voltage_CLC"/>
    <property type="match status" value="1"/>
</dbReference>
<dbReference type="InterPro" id="IPR001807">
    <property type="entry name" value="ClC"/>
</dbReference>
<evidence type="ECO:0000256" key="12">
    <source>
        <dbReference type="ARBA" id="ARBA00023214"/>
    </source>
</evidence>
<dbReference type="InterPro" id="IPR000644">
    <property type="entry name" value="CBS_dom"/>
</dbReference>
<accession>A0A9R0J5Y6</accession>
<dbReference type="InterPro" id="IPR014743">
    <property type="entry name" value="Cl-channel_core"/>
</dbReference>
<evidence type="ECO:0000256" key="8">
    <source>
        <dbReference type="ARBA" id="ARBA00023065"/>
    </source>
</evidence>
<feature type="transmembrane region" description="Helical" evidence="14">
    <location>
        <begin position="120"/>
        <end position="144"/>
    </location>
</feature>
<dbReference type="KEGG" id="soe:110800109"/>
<dbReference type="PRINTS" id="PR01120">
    <property type="entry name" value="CLCHANNELPLT"/>
</dbReference>
<keyword evidence="5" id="KW-0677">Repeat</keyword>
<gene>
    <name evidence="17 18 19 20" type="primary">LOC110800109</name>
</gene>
<keyword evidence="10 14" id="KW-0472">Membrane</keyword>
<evidence type="ECO:0000256" key="3">
    <source>
        <dbReference type="ARBA" id="ARBA00022448"/>
    </source>
</evidence>
<evidence type="ECO:0000256" key="4">
    <source>
        <dbReference type="ARBA" id="ARBA00022692"/>
    </source>
</evidence>
<dbReference type="Gene3D" id="3.10.580.10">
    <property type="entry name" value="CBS-domain"/>
    <property type="match status" value="1"/>
</dbReference>
<evidence type="ECO:0000256" key="5">
    <source>
        <dbReference type="ARBA" id="ARBA00022737"/>
    </source>
</evidence>
<evidence type="ECO:0000256" key="1">
    <source>
        <dbReference type="ARBA" id="ARBA00004141"/>
    </source>
</evidence>
<reference evidence="16" key="1">
    <citation type="journal article" date="2021" name="Nat. Commun.">
        <title>Genomic analyses provide insights into spinach domestication and the genetic basis of agronomic traits.</title>
        <authorList>
            <person name="Cai X."/>
            <person name="Sun X."/>
            <person name="Xu C."/>
            <person name="Sun H."/>
            <person name="Wang X."/>
            <person name="Ge C."/>
            <person name="Zhang Z."/>
            <person name="Wang Q."/>
            <person name="Fei Z."/>
            <person name="Jiao C."/>
            <person name="Wang Q."/>
        </authorList>
    </citation>
    <scope>NUCLEOTIDE SEQUENCE [LARGE SCALE GENOMIC DNA]</scope>
    <source>
        <strain evidence="16">cv. Varoflay</strain>
    </source>
</reference>
<comment type="similarity">
    <text evidence="2 14">Belongs to the chloride channel (TC 2.A.49) family.</text>
</comment>
<dbReference type="Gene3D" id="1.10.3080.10">
    <property type="entry name" value="Clc chloride channel"/>
    <property type="match status" value="1"/>
</dbReference>
<sequence>MSAQQNGRDEESLNEPLMDSSARQFSLLSNTTSQLALVGVNICPIESLDYEIIENDFFKQDWRSRGKIQIYQYICMKWAFCFLIGLIVSLIGFFNNLAVENIAGKKFVITSNMMLYNRHLSAFMVFTACNLGLTLFASLFTALISPAAAGSGIPEIKAYLNGVDAPDILSPRTLIVKIIGSISAVSSSLMIGKAGPLVHSASCVAALLGQGGSKKYGLTWKWLHFFKNDRDRRDLVTCGTAAGIAVAFRAPVGGVLFALEEMASWWRSALMWRAFFCTAVVAIMLRSFMDLCYSGKCGLFGTGGLIMFNVTNENVVYHLSDVLPVLLLGALGGVLGALYNYILEKVLRLYNFINGKGLVCQISLACSISLFTSCLLFGLPWFVACQPCPDDLSESCPTIGRSGNYKKFQCEPGHYNDLASLIFNTNDDAIRNLFSHSTDSEFHGTTMLLFFVTCFFLSIFSYAIVLPSGLFVPVIVTGASYGRYVGMLIGSNSSLNHGLFAVLGAASFLGGSMRMTVSLCVILLELTNNLLLLPLVMLVLLISKTVADSFNPNIYDIMMKLKGFPYLESHAEPYMRQLNAADVITGPLEYFSGIEKVGNIVDTLKKSGHNGFPVFDEPEESETPVLFGLILRAHLIVLLKKKAFFYTPVSANADVFEQFSSVDFAKGGYGIVDDIQDIEFTEEELKMFVDLHPFTNASPYTVVETMSLAKAHLLFRQVGLRHLLVVPATNDRLPVVGMLTRHDFMPEHILSLHPTLVNRRWKKLRFQLNPFAKFL</sequence>
<dbReference type="SUPFAM" id="SSF54631">
    <property type="entry name" value="CBS-domain pair"/>
    <property type="match status" value="1"/>
</dbReference>
<evidence type="ECO:0000256" key="11">
    <source>
        <dbReference type="ARBA" id="ARBA00023173"/>
    </source>
</evidence>
<keyword evidence="16" id="KW-1185">Reference proteome</keyword>
<dbReference type="GO" id="GO:0022857">
    <property type="term" value="F:transmembrane transporter activity"/>
    <property type="evidence" value="ECO:0000318"/>
    <property type="project" value="GO_Central"/>
</dbReference>
<keyword evidence="11" id="KW-0869">Chloride channel</keyword>
<feature type="transmembrane region" description="Helical" evidence="14">
    <location>
        <begin position="291"/>
        <end position="310"/>
    </location>
</feature>
<dbReference type="Proteomes" id="UP000813463">
    <property type="component" value="Chromosome 2"/>
</dbReference>
<dbReference type="GO" id="GO:0009705">
    <property type="term" value="C:plant-type vacuole membrane"/>
    <property type="evidence" value="ECO:0000318"/>
    <property type="project" value="GO_Central"/>
</dbReference>
<keyword evidence="6" id="KW-0851">Voltage-gated channel</keyword>
<comment type="caution">
    <text evidence="14">Lacks conserved residue(s) required for the propagation of feature annotation.</text>
</comment>
<dbReference type="Pfam" id="PF00571">
    <property type="entry name" value="CBS"/>
    <property type="match status" value="1"/>
</dbReference>
<dbReference type="GO" id="GO:0034707">
    <property type="term" value="C:chloride channel complex"/>
    <property type="evidence" value="ECO:0007669"/>
    <property type="project" value="UniProtKB-KW"/>
</dbReference>
<protein>
    <recommendedName>
        <fullName evidence="14">Chloride channel protein</fullName>
    </recommendedName>
</protein>
<keyword evidence="4 14" id="KW-0812">Transmembrane</keyword>
<keyword evidence="6" id="KW-0407">Ion channel</keyword>
<evidence type="ECO:0000256" key="9">
    <source>
        <dbReference type="ARBA" id="ARBA00023122"/>
    </source>
</evidence>
<dbReference type="InterPro" id="IPR002251">
    <property type="entry name" value="Cl_channel_pln"/>
</dbReference>
<organism evidence="16 17">
    <name type="scientific">Spinacia oleracea</name>
    <name type="common">Spinach</name>
    <dbReference type="NCBI Taxonomy" id="3562"/>
    <lineage>
        <taxon>Eukaryota</taxon>
        <taxon>Viridiplantae</taxon>
        <taxon>Streptophyta</taxon>
        <taxon>Embryophyta</taxon>
        <taxon>Tracheophyta</taxon>
        <taxon>Spermatophyta</taxon>
        <taxon>Magnoliopsida</taxon>
        <taxon>eudicotyledons</taxon>
        <taxon>Gunneridae</taxon>
        <taxon>Pentapetalae</taxon>
        <taxon>Caryophyllales</taxon>
        <taxon>Chenopodiaceae</taxon>
        <taxon>Chenopodioideae</taxon>
        <taxon>Anserineae</taxon>
        <taxon>Spinacia</taxon>
    </lineage>
</organism>